<keyword evidence="9" id="KW-1133">Transmembrane helix</keyword>
<comment type="similarity">
    <text evidence="15">Belongs to the adenylyl cyclase class-4/guanylyl cyclase family.</text>
</comment>
<gene>
    <name evidence="17" type="ORF">NBR_LOCUS21787</name>
</gene>
<proteinExistence type="inferred from homology"/>
<evidence type="ECO:0000256" key="2">
    <source>
        <dbReference type="ARBA" id="ARBA00004236"/>
    </source>
</evidence>
<dbReference type="Gene3D" id="3.30.70.1230">
    <property type="entry name" value="Nucleotide cyclase"/>
    <property type="match status" value="1"/>
</dbReference>
<dbReference type="InterPro" id="IPR029787">
    <property type="entry name" value="Nucleotide_cyclase"/>
</dbReference>
<organism evidence="19">
    <name type="scientific">Nippostrongylus brasiliensis</name>
    <name type="common">Rat hookworm</name>
    <dbReference type="NCBI Taxonomy" id="27835"/>
    <lineage>
        <taxon>Eukaryota</taxon>
        <taxon>Metazoa</taxon>
        <taxon>Ecdysozoa</taxon>
        <taxon>Nematoda</taxon>
        <taxon>Chromadorea</taxon>
        <taxon>Rhabditida</taxon>
        <taxon>Rhabditina</taxon>
        <taxon>Rhabditomorpha</taxon>
        <taxon>Strongyloidea</taxon>
        <taxon>Heligmosomidae</taxon>
        <taxon>Nippostrongylus</taxon>
    </lineage>
</organism>
<feature type="domain" description="Guanylate cyclase" evidence="16">
    <location>
        <begin position="77"/>
        <end position="207"/>
    </location>
</feature>
<evidence type="ECO:0000256" key="5">
    <source>
        <dbReference type="ARBA" id="ARBA00022475"/>
    </source>
</evidence>
<dbReference type="STRING" id="27835.A0A0N4YX14"/>
<keyword evidence="13 15" id="KW-0456">Lyase</keyword>
<evidence type="ECO:0000256" key="1">
    <source>
        <dbReference type="ARBA" id="ARBA00001436"/>
    </source>
</evidence>
<dbReference type="FunFam" id="3.30.70.1230:FF:000023">
    <property type="entry name" value="Guanylate cyclase"/>
    <property type="match status" value="1"/>
</dbReference>
<dbReference type="InterPro" id="IPR050401">
    <property type="entry name" value="Cyclic_nucleotide_synthase"/>
</dbReference>
<dbReference type="InterPro" id="IPR001054">
    <property type="entry name" value="A/G_cyclase"/>
</dbReference>
<evidence type="ECO:0000313" key="17">
    <source>
        <dbReference type="EMBL" id="VDL86086.1"/>
    </source>
</evidence>
<keyword evidence="6" id="KW-0812">Transmembrane</keyword>
<protein>
    <recommendedName>
        <fullName evidence="4">guanylate cyclase</fullName>
        <ecNumber evidence="4">4.6.1.2</ecNumber>
    </recommendedName>
</protein>
<evidence type="ECO:0000256" key="14">
    <source>
        <dbReference type="ARBA" id="ARBA00023293"/>
    </source>
</evidence>
<dbReference type="GO" id="GO:0001653">
    <property type="term" value="F:peptide receptor activity"/>
    <property type="evidence" value="ECO:0007669"/>
    <property type="project" value="TreeGrafter"/>
</dbReference>
<sequence length="265" mass="29857">MRDMMKSWRKANLMDHVFAMLEEYTTTLELEVDNRTKELAEQKKKADVLLRKMLPRQVAERLKLGQTVEPEEFDSVTVFFSDVVKFTQLAAKCSPFQVVTLLNELYSSFDSIIEDHDVYKVESIGDGYLCVSGLPVRNGDAHIKQIVDMSLAFMDYVRNFRIRSLPRERVDLRIGVNSGGCVAGVVGLSMPRYCLFGDTVNTASRMESNGKAGLIHLSSTAHSLLTSTFPSQYITERRGEVIIKLSPFYFEESTFCAGLVHTNGS</sequence>
<reference evidence="17 18" key="2">
    <citation type="submission" date="2018-11" db="EMBL/GenBank/DDBJ databases">
        <authorList>
            <consortium name="Pathogen Informatics"/>
        </authorList>
    </citation>
    <scope>NUCLEOTIDE SEQUENCE [LARGE SCALE GENOMIC DNA]</scope>
</reference>
<comment type="catalytic activity">
    <reaction evidence="1">
        <text>GTP = 3',5'-cyclic GMP + diphosphate</text>
        <dbReference type="Rhea" id="RHEA:13665"/>
        <dbReference type="ChEBI" id="CHEBI:33019"/>
        <dbReference type="ChEBI" id="CHEBI:37565"/>
        <dbReference type="ChEBI" id="CHEBI:57746"/>
        <dbReference type="EC" id="4.6.1.2"/>
    </reaction>
</comment>
<dbReference type="PANTHER" id="PTHR11920">
    <property type="entry name" value="GUANYLYL CYCLASE"/>
    <property type="match status" value="1"/>
</dbReference>
<evidence type="ECO:0000256" key="12">
    <source>
        <dbReference type="ARBA" id="ARBA00023180"/>
    </source>
</evidence>
<dbReference type="PROSITE" id="PS50125">
    <property type="entry name" value="GUANYLATE_CYCLASE_2"/>
    <property type="match status" value="1"/>
</dbReference>
<evidence type="ECO:0000313" key="19">
    <source>
        <dbReference type="WBParaSite" id="NBR_0002178601-mRNA-1"/>
    </source>
</evidence>
<evidence type="ECO:0000256" key="11">
    <source>
        <dbReference type="ARBA" id="ARBA00023170"/>
    </source>
</evidence>
<keyword evidence="7" id="KW-0732">Signal</keyword>
<dbReference type="GO" id="GO:0004383">
    <property type="term" value="F:guanylate cyclase activity"/>
    <property type="evidence" value="ECO:0007669"/>
    <property type="project" value="UniProtKB-EC"/>
</dbReference>
<evidence type="ECO:0000256" key="4">
    <source>
        <dbReference type="ARBA" id="ARBA00012202"/>
    </source>
</evidence>
<keyword evidence="5" id="KW-1003">Cell membrane</keyword>
<dbReference type="GO" id="GO:0035556">
    <property type="term" value="P:intracellular signal transduction"/>
    <property type="evidence" value="ECO:0007669"/>
    <property type="project" value="InterPro"/>
</dbReference>
<dbReference type="SUPFAM" id="SSF55073">
    <property type="entry name" value="Nucleotide cyclase"/>
    <property type="match status" value="1"/>
</dbReference>
<keyword evidence="10" id="KW-0472">Membrane</keyword>
<keyword evidence="18" id="KW-1185">Reference proteome</keyword>
<dbReference type="CDD" id="cd07302">
    <property type="entry name" value="CHD"/>
    <property type="match status" value="1"/>
</dbReference>
<evidence type="ECO:0000256" key="15">
    <source>
        <dbReference type="RuleBase" id="RU000405"/>
    </source>
</evidence>
<evidence type="ECO:0000259" key="16">
    <source>
        <dbReference type="PROSITE" id="PS50125"/>
    </source>
</evidence>
<dbReference type="EC" id="4.6.1.2" evidence="4"/>
<comment type="subcellular location">
    <subcellularLocation>
        <location evidence="2">Cell membrane</location>
    </subcellularLocation>
    <subcellularLocation>
        <location evidence="3">Membrane</location>
        <topology evidence="3">Single-pass type I membrane protein</topology>
    </subcellularLocation>
</comment>
<dbReference type="GO" id="GO:0006935">
    <property type="term" value="P:chemotaxis"/>
    <property type="evidence" value="ECO:0007669"/>
    <property type="project" value="UniProtKB-ARBA"/>
</dbReference>
<reference evidence="19" key="1">
    <citation type="submission" date="2017-02" db="UniProtKB">
        <authorList>
            <consortium name="WormBaseParasite"/>
        </authorList>
    </citation>
    <scope>IDENTIFICATION</scope>
</reference>
<evidence type="ECO:0000256" key="8">
    <source>
        <dbReference type="ARBA" id="ARBA00022741"/>
    </source>
</evidence>
<keyword evidence="11" id="KW-0675">Receptor</keyword>
<dbReference type="GO" id="GO:0007635">
    <property type="term" value="P:chemosensory behavior"/>
    <property type="evidence" value="ECO:0007669"/>
    <property type="project" value="UniProtKB-ARBA"/>
</dbReference>
<evidence type="ECO:0000256" key="9">
    <source>
        <dbReference type="ARBA" id="ARBA00022989"/>
    </source>
</evidence>
<dbReference type="Gene3D" id="6.10.250.780">
    <property type="match status" value="1"/>
</dbReference>
<dbReference type="InterPro" id="IPR018297">
    <property type="entry name" value="A/G_cyclase_CS"/>
</dbReference>
<evidence type="ECO:0000313" key="18">
    <source>
        <dbReference type="Proteomes" id="UP000271162"/>
    </source>
</evidence>
<keyword evidence="8" id="KW-0547">Nucleotide-binding</keyword>
<keyword evidence="12" id="KW-0325">Glycoprotein</keyword>
<evidence type="ECO:0000256" key="6">
    <source>
        <dbReference type="ARBA" id="ARBA00022692"/>
    </source>
</evidence>
<dbReference type="SMART" id="SM00044">
    <property type="entry name" value="CYCc"/>
    <property type="match status" value="1"/>
</dbReference>
<dbReference type="WBParaSite" id="NBR_0002178601-mRNA-1">
    <property type="protein sequence ID" value="NBR_0002178601-mRNA-1"/>
    <property type="gene ID" value="NBR_0002178601"/>
</dbReference>
<dbReference type="Pfam" id="PF00211">
    <property type="entry name" value="Guanylate_cyc"/>
    <property type="match status" value="1"/>
</dbReference>
<dbReference type="GO" id="GO:0004016">
    <property type="term" value="F:adenylate cyclase activity"/>
    <property type="evidence" value="ECO:0007669"/>
    <property type="project" value="TreeGrafter"/>
</dbReference>
<dbReference type="Pfam" id="PF07701">
    <property type="entry name" value="HNOBA"/>
    <property type="match status" value="1"/>
</dbReference>
<dbReference type="InterPro" id="IPR011645">
    <property type="entry name" value="HNOB_dom_associated"/>
</dbReference>
<dbReference type="PANTHER" id="PTHR11920:SF489">
    <property type="entry name" value="RECEPTOR-TYPE GUANYLATE CYCLASE GCY-3"/>
    <property type="match status" value="1"/>
</dbReference>
<dbReference type="GO" id="GO:0005886">
    <property type="term" value="C:plasma membrane"/>
    <property type="evidence" value="ECO:0007669"/>
    <property type="project" value="UniProtKB-SubCell"/>
</dbReference>
<evidence type="ECO:0000256" key="3">
    <source>
        <dbReference type="ARBA" id="ARBA00004479"/>
    </source>
</evidence>
<name>A0A0N4YX14_NIPBR</name>
<evidence type="ECO:0000256" key="13">
    <source>
        <dbReference type="ARBA" id="ARBA00023239"/>
    </source>
</evidence>
<dbReference type="AlphaFoldDB" id="A0A0N4YX14"/>
<keyword evidence="14" id="KW-0141">cGMP biosynthesis</keyword>
<dbReference type="Proteomes" id="UP000271162">
    <property type="component" value="Unassembled WGS sequence"/>
</dbReference>
<dbReference type="GO" id="GO:0007168">
    <property type="term" value="P:receptor guanylyl cyclase signaling pathway"/>
    <property type="evidence" value="ECO:0007669"/>
    <property type="project" value="TreeGrafter"/>
</dbReference>
<dbReference type="PROSITE" id="PS00452">
    <property type="entry name" value="GUANYLATE_CYCLASE_1"/>
    <property type="match status" value="1"/>
</dbReference>
<dbReference type="OMA" id="ICKESTA"/>
<dbReference type="EMBL" id="UYSL01026857">
    <property type="protein sequence ID" value="VDL86086.1"/>
    <property type="molecule type" value="Genomic_DNA"/>
</dbReference>
<dbReference type="GO" id="GO:0000166">
    <property type="term" value="F:nucleotide binding"/>
    <property type="evidence" value="ECO:0007669"/>
    <property type="project" value="UniProtKB-KW"/>
</dbReference>
<evidence type="ECO:0000256" key="10">
    <source>
        <dbReference type="ARBA" id="ARBA00023136"/>
    </source>
</evidence>
<accession>A0A0N4YX14</accession>
<evidence type="ECO:0000256" key="7">
    <source>
        <dbReference type="ARBA" id="ARBA00022729"/>
    </source>
</evidence>